<dbReference type="Proteomes" id="UP001596496">
    <property type="component" value="Unassembled WGS sequence"/>
</dbReference>
<name>A0ABW2PAU1_9ACTN</name>
<gene>
    <name evidence="2" type="ORF">ACFQSB_24325</name>
</gene>
<comment type="caution">
    <text evidence="2">The sequence shown here is derived from an EMBL/GenBank/DDBJ whole genome shotgun (WGS) entry which is preliminary data.</text>
</comment>
<organism evidence="2 3">
    <name type="scientific">Sphaerisporangium rhizosphaerae</name>
    <dbReference type="NCBI Taxonomy" id="2269375"/>
    <lineage>
        <taxon>Bacteria</taxon>
        <taxon>Bacillati</taxon>
        <taxon>Actinomycetota</taxon>
        <taxon>Actinomycetes</taxon>
        <taxon>Streptosporangiales</taxon>
        <taxon>Streptosporangiaceae</taxon>
        <taxon>Sphaerisporangium</taxon>
    </lineage>
</organism>
<accession>A0ABW2PAU1</accession>
<feature type="region of interest" description="Disordered" evidence="1">
    <location>
        <begin position="35"/>
        <end position="57"/>
    </location>
</feature>
<dbReference type="RefSeq" id="WP_380829294.1">
    <property type="nucleotide sequence ID" value="NZ_JBHTCG010000017.1"/>
</dbReference>
<sequence>MTVYQAMVLEVDEKLRGLVNDIGVLPRGWVARTPSVHQIQRPTSPRPDPHGSGRLPS</sequence>
<evidence type="ECO:0000313" key="2">
    <source>
        <dbReference type="EMBL" id="MFC7385355.1"/>
    </source>
</evidence>
<dbReference type="EMBL" id="JBHTCG010000017">
    <property type="protein sequence ID" value="MFC7385355.1"/>
    <property type="molecule type" value="Genomic_DNA"/>
</dbReference>
<keyword evidence="3" id="KW-1185">Reference proteome</keyword>
<evidence type="ECO:0008006" key="4">
    <source>
        <dbReference type="Google" id="ProtNLM"/>
    </source>
</evidence>
<reference evidence="3" key="1">
    <citation type="journal article" date="2019" name="Int. J. Syst. Evol. Microbiol.">
        <title>The Global Catalogue of Microorganisms (GCM) 10K type strain sequencing project: providing services to taxonomists for standard genome sequencing and annotation.</title>
        <authorList>
            <consortium name="The Broad Institute Genomics Platform"/>
            <consortium name="The Broad Institute Genome Sequencing Center for Infectious Disease"/>
            <person name="Wu L."/>
            <person name="Ma J."/>
        </authorList>
    </citation>
    <scope>NUCLEOTIDE SEQUENCE [LARGE SCALE GENOMIC DNA]</scope>
    <source>
        <strain evidence="3">CECT 7649</strain>
    </source>
</reference>
<protein>
    <recommendedName>
        <fullName evidence="4">Transposase</fullName>
    </recommendedName>
</protein>
<evidence type="ECO:0000256" key="1">
    <source>
        <dbReference type="SAM" id="MobiDB-lite"/>
    </source>
</evidence>
<proteinExistence type="predicted"/>
<evidence type="ECO:0000313" key="3">
    <source>
        <dbReference type="Proteomes" id="UP001596496"/>
    </source>
</evidence>